<keyword evidence="3" id="KW-1003">Cell membrane</keyword>
<evidence type="ECO:0000256" key="4">
    <source>
        <dbReference type="ARBA" id="ARBA00022692"/>
    </source>
</evidence>
<name>A0A2M8L6X8_9BACT</name>
<dbReference type="EMBL" id="PFEM01000031">
    <property type="protein sequence ID" value="PJE69995.1"/>
    <property type="molecule type" value="Genomic_DNA"/>
</dbReference>
<evidence type="ECO:0000256" key="3">
    <source>
        <dbReference type="ARBA" id="ARBA00022475"/>
    </source>
</evidence>
<feature type="transmembrane region" description="Helical" evidence="7">
    <location>
        <begin position="278"/>
        <end position="298"/>
    </location>
</feature>
<evidence type="ECO:0000313" key="10">
    <source>
        <dbReference type="Proteomes" id="UP000231579"/>
    </source>
</evidence>
<comment type="caution">
    <text evidence="9">The sequence shown here is derived from an EMBL/GenBank/DDBJ whole genome shotgun (WGS) entry which is preliminary data.</text>
</comment>
<dbReference type="PANTHER" id="PTHR30012:SF0">
    <property type="entry name" value="TYPE II SECRETION SYSTEM PROTEIN F-RELATED"/>
    <property type="match status" value="1"/>
</dbReference>
<dbReference type="Pfam" id="PF00482">
    <property type="entry name" value="T2SSF"/>
    <property type="match status" value="2"/>
</dbReference>
<feature type="domain" description="Type II secretion system protein GspF" evidence="8">
    <location>
        <begin position="273"/>
        <end position="393"/>
    </location>
</feature>
<evidence type="ECO:0000256" key="1">
    <source>
        <dbReference type="ARBA" id="ARBA00004651"/>
    </source>
</evidence>
<keyword evidence="5 7" id="KW-1133">Transmembrane helix</keyword>
<feature type="domain" description="Type II secretion system protein GspF" evidence="8">
    <location>
        <begin position="69"/>
        <end position="191"/>
    </location>
</feature>
<comment type="similarity">
    <text evidence="2">Belongs to the GSP F family.</text>
</comment>
<evidence type="ECO:0000256" key="2">
    <source>
        <dbReference type="ARBA" id="ARBA00005745"/>
    </source>
</evidence>
<sequence length="405" mass="44244">MPVFQYKATNRKGKLMTGTVTAATEKEAKTLLADQNLQILILKESASATTASLHFFKKGFPTNEKISLCRNLAVMVKAGLSLEEAFELFAKSAANQTVREVFQSIGMALRKGEPLTKGFSQYPRFFDEVFLSMIKAGESSGTLEQSFAYMGQQLKQEEDLRRKTINALLYPLIVICLMMGIGVLMMTFVLPRLGRVFLTLNLELPFLTKTLLQVSLFLEKNIPLLIVSLLGSASAVVIAVTSRQGKKILYSLAVRLPVVKNLMLYYNLARFNQSLSVLLKGGVAVGESLAIASGVLALTNKGKLAASFNEKVSRGQPLADVFAEEPTFPSLMARMVAVGEKTGKLEDILLDVAVFYQEEVENSLKNFVALLEPLLMIAVGIGVGIMILAFISPIYSLIGKLQPGV</sequence>
<dbReference type="Gene3D" id="1.20.81.30">
    <property type="entry name" value="Type II secretion system (T2SS), domain F"/>
    <property type="match status" value="2"/>
</dbReference>
<reference evidence="10" key="1">
    <citation type="submission" date="2017-09" db="EMBL/GenBank/DDBJ databases">
        <title>Depth-based differentiation of microbial function through sediment-hosted aquifers and enrichment of novel symbionts in the deep terrestrial subsurface.</title>
        <authorList>
            <person name="Probst A.J."/>
            <person name="Ladd B."/>
            <person name="Jarett J.K."/>
            <person name="Geller-Mcgrath D.E."/>
            <person name="Sieber C.M.K."/>
            <person name="Emerson J.B."/>
            <person name="Anantharaman K."/>
            <person name="Thomas B.C."/>
            <person name="Malmstrom R."/>
            <person name="Stieglmeier M."/>
            <person name="Klingl A."/>
            <person name="Woyke T."/>
            <person name="Ryan C.M."/>
            <person name="Banfield J.F."/>
        </authorList>
    </citation>
    <scope>NUCLEOTIDE SEQUENCE [LARGE SCALE GENOMIC DNA]</scope>
</reference>
<evidence type="ECO:0000256" key="7">
    <source>
        <dbReference type="SAM" id="Phobius"/>
    </source>
</evidence>
<evidence type="ECO:0000256" key="5">
    <source>
        <dbReference type="ARBA" id="ARBA00022989"/>
    </source>
</evidence>
<feature type="transmembrane region" description="Helical" evidence="7">
    <location>
        <begin position="374"/>
        <end position="398"/>
    </location>
</feature>
<keyword evidence="6 7" id="KW-0472">Membrane</keyword>
<accession>A0A2M8L6X8</accession>
<dbReference type="PRINTS" id="PR00812">
    <property type="entry name" value="BCTERIALGSPF"/>
</dbReference>
<keyword evidence="4 7" id="KW-0812">Transmembrane</keyword>
<evidence type="ECO:0000313" key="9">
    <source>
        <dbReference type="EMBL" id="PJE69995.1"/>
    </source>
</evidence>
<protein>
    <recommendedName>
        <fullName evidence="8">Type II secretion system protein GspF domain-containing protein</fullName>
    </recommendedName>
</protein>
<gene>
    <name evidence="9" type="ORF">COU97_02160</name>
</gene>
<evidence type="ECO:0000259" key="8">
    <source>
        <dbReference type="Pfam" id="PF00482"/>
    </source>
</evidence>
<proteinExistence type="inferred from homology"/>
<dbReference type="PANTHER" id="PTHR30012">
    <property type="entry name" value="GENERAL SECRETION PATHWAY PROTEIN"/>
    <property type="match status" value="1"/>
</dbReference>
<comment type="subcellular location">
    <subcellularLocation>
        <location evidence="1">Cell membrane</location>
        <topology evidence="1">Multi-pass membrane protein</topology>
    </subcellularLocation>
</comment>
<feature type="transmembrane region" description="Helical" evidence="7">
    <location>
        <begin position="222"/>
        <end position="241"/>
    </location>
</feature>
<dbReference type="InterPro" id="IPR018076">
    <property type="entry name" value="T2SS_GspF_dom"/>
</dbReference>
<dbReference type="AlphaFoldDB" id="A0A2M8L6X8"/>
<dbReference type="Proteomes" id="UP000231579">
    <property type="component" value="Unassembled WGS sequence"/>
</dbReference>
<dbReference type="InterPro" id="IPR003004">
    <property type="entry name" value="GspF/PilC"/>
</dbReference>
<dbReference type="GO" id="GO:0005886">
    <property type="term" value="C:plasma membrane"/>
    <property type="evidence" value="ECO:0007669"/>
    <property type="project" value="UniProtKB-SubCell"/>
</dbReference>
<dbReference type="InterPro" id="IPR042094">
    <property type="entry name" value="T2SS_GspF_sf"/>
</dbReference>
<feature type="transmembrane region" description="Helical" evidence="7">
    <location>
        <begin position="168"/>
        <end position="190"/>
    </location>
</feature>
<evidence type="ECO:0000256" key="6">
    <source>
        <dbReference type="ARBA" id="ARBA00023136"/>
    </source>
</evidence>
<organism evidence="9 10">
    <name type="scientific">Candidatus Shapirobacteria bacterium CG10_big_fil_rev_8_21_14_0_10_48_15</name>
    <dbReference type="NCBI Taxonomy" id="1974484"/>
    <lineage>
        <taxon>Bacteria</taxon>
        <taxon>Candidatus Shapironibacteriota</taxon>
    </lineage>
</organism>